<organism evidence="2 3">
    <name type="scientific">Necator americanus</name>
    <name type="common">Human hookworm</name>
    <dbReference type="NCBI Taxonomy" id="51031"/>
    <lineage>
        <taxon>Eukaryota</taxon>
        <taxon>Metazoa</taxon>
        <taxon>Ecdysozoa</taxon>
        <taxon>Nematoda</taxon>
        <taxon>Chromadorea</taxon>
        <taxon>Rhabditida</taxon>
        <taxon>Rhabditina</taxon>
        <taxon>Rhabditomorpha</taxon>
        <taxon>Strongyloidea</taxon>
        <taxon>Ancylostomatidae</taxon>
        <taxon>Bunostominae</taxon>
        <taxon>Necator</taxon>
    </lineage>
</organism>
<evidence type="ECO:0000259" key="1">
    <source>
        <dbReference type="Pfam" id="PF04155"/>
    </source>
</evidence>
<dbReference type="Pfam" id="PF04155">
    <property type="entry name" value="Ground-like"/>
    <property type="match status" value="1"/>
</dbReference>
<dbReference type="EMBL" id="JAVFWL010000004">
    <property type="protein sequence ID" value="KAK6751154.1"/>
    <property type="molecule type" value="Genomic_DNA"/>
</dbReference>
<comment type="caution">
    <text evidence="2">The sequence shown here is derived from an EMBL/GenBank/DDBJ whole genome shotgun (WGS) entry which is preliminary data.</text>
</comment>
<proteinExistence type="predicted"/>
<keyword evidence="3" id="KW-1185">Reference proteome</keyword>
<accession>A0ABR1DL23</accession>
<feature type="domain" description="Ground-like" evidence="1">
    <location>
        <begin position="57"/>
        <end position="127"/>
    </location>
</feature>
<reference evidence="2 3" key="1">
    <citation type="submission" date="2023-08" db="EMBL/GenBank/DDBJ databases">
        <title>A Necator americanus chromosomal reference genome.</title>
        <authorList>
            <person name="Ilik V."/>
            <person name="Petrzelkova K.J."/>
            <person name="Pardy F."/>
            <person name="Fuh T."/>
            <person name="Niatou-Singa F.S."/>
            <person name="Gouil Q."/>
            <person name="Baker L."/>
            <person name="Ritchie M.E."/>
            <person name="Jex A.R."/>
            <person name="Gazzola D."/>
            <person name="Li H."/>
            <person name="Toshio Fujiwara R."/>
            <person name="Zhan B."/>
            <person name="Aroian R.V."/>
            <person name="Pafco B."/>
            <person name="Schwarz E.M."/>
        </authorList>
    </citation>
    <scope>NUCLEOTIDE SEQUENCE [LARGE SCALE GENOMIC DNA]</scope>
    <source>
        <strain evidence="2 3">Aroian</strain>
        <tissue evidence="2">Whole animal</tissue>
    </source>
</reference>
<evidence type="ECO:0000313" key="3">
    <source>
        <dbReference type="Proteomes" id="UP001303046"/>
    </source>
</evidence>
<gene>
    <name evidence="2" type="primary">Necator_chrIV.g16164</name>
    <name evidence="2" type="ORF">RB195_002868</name>
</gene>
<evidence type="ECO:0000313" key="2">
    <source>
        <dbReference type="EMBL" id="KAK6751154.1"/>
    </source>
</evidence>
<sequence>MGGGGGGCGCGCEDTSCLPKPPKITCQRLCFSIPSIALPMPCGCGCGGRKKRAVEGDAKCTDPELHKLILAGIRNNVTESRNNILAALKEKHGDSRYLVTCAEGTATFLSSADQYCTAGTPQLICHVARAVDPEPSS</sequence>
<name>A0ABR1DL23_NECAM</name>
<protein>
    <recommendedName>
        <fullName evidence="1">Ground-like domain-containing protein</fullName>
    </recommendedName>
</protein>
<dbReference type="InterPro" id="IPR007284">
    <property type="entry name" value="Ground-like_dom"/>
</dbReference>
<dbReference type="Proteomes" id="UP001303046">
    <property type="component" value="Unassembled WGS sequence"/>
</dbReference>